<gene>
    <name evidence="1" type="ORF">DFP72DRAFT_842354</name>
</gene>
<accession>A0A8H6I9I7</accession>
<reference evidence="1 2" key="1">
    <citation type="submission" date="2020-07" db="EMBL/GenBank/DDBJ databases">
        <title>Comparative genomics of pyrophilous fungi reveals a link between fire events and developmental genes.</title>
        <authorList>
            <consortium name="DOE Joint Genome Institute"/>
            <person name="Steindorff A.S."/>
            <person name="Carver A."/>
            <person name="Calhoun S."/>
            <person name="Stillman K."/>
            <person name="Liu H."/>
            <person name="Lipzen A."/>
            <person name="Pangilinan J."/>
            <person name="Labutti K."/>
            <person name="Bruns T.D."/>
            <person name="Grigoriev I.V."/>
        </authorList>
    </citation>
    <scope>NUCLEOTIDE SEQUENCE [LARGE SCALE GENOMIC DNA]</scope>
    <source>
        <strain evidence="1 2">CBS 144469</strain>
    </source>
</reference>
<sequence length="200" mass="22268">MHSPDDPVDSFLKHEGWPVFSATESPAGPTCHHSVNSPLTMMGSCQNYPTYRVWPTSPSFPKFSTASMHQESEVDLLQYSAVNLGVHCPVDPPNAHQSAAMDFGEEWSQKCTCGKRYFQPNAYTNHINSCGVYKQKLAVNLDNVKVRYLEKKEKRKKGKDAIMSWYGKDRDFDVDLDATSVHTNAASGPSSSRATVSLTF</sequence>
<keyword evidence="2" id="KW-1185">Reference proteome</keyword>
<name>A0A8H6I9I7_9AGAR</name>
<comment type="caution">
    <text evidence="1">The sequence shown here is derived from an EMBL/GenBank/DDBJ whole genome shotgun (WGS) entry which is preliminary data.</text>
</comment>
<evidence type="ECO:0000313" key="2">
    <source>
        <dbReference type="Proteomes" id="UP000521943"/>
    </source>
</evidence>
<evidence type="ECO:0000313" key="1">
    <source>
        <dbReference type="EMBL" id="KAF6761430.1"/>
    </source>
</evidence>
<dbReference type="AlphaFoldDB" id="A0A8H6I9I7"/>
<proteinExistence type="predicted"/>
<dbReference type="Proteomes" id="UP000521943">
    <property type="component" value="Unassembled WGS sequence"/>
</dbReference>
<organism evidence="1 2">
    <name type="scientific">Ephemerocybe angulata</name>
    <dbReference type="NCBI Taxonomy" id="980116"/>
    <lineage>
        <taxon>Eukaryota</taxon>
        <taxon>Fungi</taxon>
        <taxon>Dikarya</taxon>
        <taxon>Basidiomycota</taxon>
        <taxon>Agaricomycotina</taxon>
        <taxon>Agaricomycetes</taxon>
        <taxon>Agaricomycetidae</taxon>
        <taxon>Agaricales</taxon>
        <taxon>Agaricineae</taxon>
        <taxon>Psathyrellaceae</taxon>
        <taxon>Ephemerocybe</taxon>
    </lineage>
</organism>
<protein>
    <submittedName>
        <fullName evidence="1">Uncharacterized protein</fullName>
    </submittedName>
</protein>
<dbReference type="EMBL" id="JACGCI010000009">
    <property type="protein sequence ID" value="KAF6761430.1"/>
    <property type="molecule type" value="Genomic_DNA"/>
</dbReference>